<keyword evidence="6" id="KW-0869">Chloride channel</keyword>
<keyword evidence="6" id="KW-0813">Transport</keyword>
<sequence length="121" mass="13801">MAGQFIEVPKISGEPVMDFYIPIFSIFYFLFMIGWLKVALCVMNPFGHDDVDYKASEIFDADLVVGYNMVLFDETLNPQTLQSPTLEIPPMKGHENDNLQDFLTNVSDDLVHYQNSQGYHG</sequence>
<name>A0A3P7M3P5_DIBLA</name>
<dbReference type="PANTHER" id="PTHR10736">
    <property type="entry name" value="BESTROPHIN"/>
    <property type="match status" value="1"/>
</dbReference>
<comment type="subcellular location">
    <subcellularLocation>
        <location evidence="6">Cell membrane</location>
        <topology evidence="6">Multi-pass membrane protein</topology>
    </subcellularLocation>
    <subcellularLocation>
        <location evidence="1">Membrane</location>
    </subcellularLocation>
</comment>
<keyword evidence="8" id="KW-1185">Reference proteome</keyword>
<feature type="transmembrane region" description="Helical" evidence="6">
    <location>
        <begin position="19"/>
        <end position="36"/>
    </location>
</feature>
<protein>
    <recommendedName>
        <fullName evidence="6">Bestrophin homolog</fullName>
    </recommendedName>
</protein>
<evidence type="ECO:0000313" key="7">
    <source>
        <dbReference type="EMBL" id="VDN16878.1"/>
    </source>
</evidence>
<accession>A0A3P7M3P5</accession>
<keyword evidence="6" id="KW-0406">Ion transport</keyword>
<dbReference type="OrthoDB" id="201595at2759"/>
<comment type="caution">
    <text evidence="6">Lacks conserved residue(s) required for the propagation of feature annotation.</text>
</comment>
<keyword evidence="6" id="KW-0868">Chloride</keyword>
<dbReference type="GO" id="GO:0005254">
    <property type="term" value="F:chloride channel activity"/>
    <property type="evidence" value="ECO:0007669"/>
    <property type="project" value="UniProtKB-KW"/>
</dbReference>
<dbReference type="Pfam" id="PF01062">
    <property type="entry name" value="Bestrophin"/>
    <property type="match status" value="1"/>
</dbReference>
<organism evidence="7 8">
    <name type="scientific">Dibothriocephalus latus</name>
    <name type="common">Fish tapeworm</name>
    <name type="synonym">Diphyllobothrium latum</name>
    <dbReference type="NCBI Taxonomy" id="60516"/>
    <lineage>
        <taxon>Eukaryota</taxon>
        <taxon>Metazoa</taxon>
        <taxon>Spiralia</taxon>
        <taxon>Lophotrochozoa</taxon>
        <taxon>Platyhelminthes</taxon>
        <taxon>Cestoda</taxon>
        <taxon>Eucestoda</taxon>
        <taxon>Diphyllobothriidea</taxon>
        <taxon>Diphyllobothriidae</taxon>
        <taxon>Dibothriocephalus</taxon>
    </lineage>
</organism>
<dbReference type="AlphaFoldDB" id="A0A3P7M3P5"/>
<evidence type="ECO:0000256" key="3">
    <source>
        <dbReference type="ARBA" id="ARBA00022989"/>
    </source>
</evidence>
<dbReference type="GO" id="GO:0005886">
    <property type="term" value="C:plasma membrane"/>
    <property type="evidence" value="ECO:0007669"/>
    <property type="project" value="UniProtKB-SubCell"/>
</dbReference>
<dbReference type="InterPro" id="IPR000615">
    <property type="entry name" value="Bestrophin"/>
</dbReference>
<dbReference type="EMBL" id="UYRU01067450">
    <property type="protein sequence ID" value="VDN16878.1"/>
    <property type="molecule type" value="Genomic_DNA"/>
</dbReference>
<evidence type="ECO:0000256" key="6">
    <source>
        <dbReference type="RuleBase" id="RU363126"/>
    </source>
</evidence>
<keyword evidence="6" id="KW-0407">Ion channel</keyword>
<proteinExistence type="inferred from homology"/>
<reference evidence="7 8" key="1">
    <citation type="submission" date="2018-11" db="EMBL/GenBank/DDBJ databases">
        <authorList>
            <consortium name="Pathogen Informatics"/>
        </authorList>
    </citation>
    <scope>NUCLEOTIDE SEQUENCE [LARGE SCALE GENOMIC DNA]</scope>
</reference>
<evidence type="ECO:0000256" key="4">
    <source>
        <dbReference type="ARBA" id="ARBA00023136"/>
    </source>
</evidence>
<keyword evidence="2 6" id="KW-0812">Transmembrane</keyword>
<evidence type="ECO:0000256" key="1">
    <source>
        <dbReference type="ARBA" id="ARBA00004370"/>
    </source>
</evidence>
<dbReference type="GO" id="GO:0034707">
    <property type="term" value="C:chloride channel complex"/>
    <property type="evidence" value="ECO:0007669"/>
    <property type="project" value="UniProtKB-KW"/>
</dbReference>
<keyword evidence="6" id="KW-1003">Cell membrane</keyword>
<dbReference type="Proteomes" id="UP000281553">
    <property type="component" value="Unassembled WGS sequence"/>
</dbReference>
<keyword evidence="3 6" id="KW-1133">Transmembrane helix</keyword>
<keyword evidence="4 6" id="KW-0472">Membrane</keyword>
<comment type="function">
    <text evidence="6">Forms chloride channels.</text>
</comment>
<comment type="similarity">
    <text evidence="5 6">Belongs to the anion channel-forming bestrophin (TC 1.A.46) family. Calcium-sensitive chloride channel subfamily.</text>
</comment>
<dbReference type="PANTHER" id="PTHR10736:SF0">
    <property type="entry name" value="BESTROPHIN HOMOLOG"/>
    <property type="match status" value="1"/>
</dbReference>
<evidence type="ECO:0000256" key="5">
    <source>
        <dbReference type="ARBA" id="ARBA00034769"/>
    </source>
</evidence>
<evidence type="ECO:0000313" key="8">
    <source>
        <dbReference type="Proteomes" id="UP000281553"/>
    </source>
</evidence>
<evidence type="ECO:0000256" key="2">
    <source>
        <dbReference type="ARBA" id="ARBA00022692"/>
    </source>
</evidence>
<dbReference type="InterPro" id="IPR021134">
    <property type="entry name" value="Bestrophin-like"/>
</dbReference>
<gene>
    <name evidence="7" type="ORF">DILT_LOCUS12709</name>
</gene>